<dbReference type="EMBL" id="JAATWM020000005">
    <property type="protein sequence ID" value="KAF9880280.1"/>
    <property type="molecule type" value="Genomic_DNA"/>
</dbReference>
<evidence type="ECO:0000259" key="3">
    <source>
        <dbReference type="PROSITE" id="PS00028"/>
    </source>
</evidence>
<dbReference type="Proteomes" id="UP000781932">
    <property type="component" value="Unassembled WGS sequence"/>
</dbReference>
<feature type="compositionally biased region" description="Low complexity" evidence="2">
    <location>
        <begin position="585"/>
        <end position="600"/>
    </location>
</feature>
<feature type="region of interest" description="Disordered" evidence="2">
    <location>
        <begin position="470"/>
        <end position="523"/>
    </location>
</feature>
<feature type="region of interest" description="Disordered" evidence="2">
    <location>
        <begin position="324"/>
        <end position="343"/>
    </location>
</feature>
<dbReference type="RefSeq" id="XP_038749741.1">
    <property type="nucleotide sequence ID" value="XM_038884953.1"/>
</dbReference>
<dbReference type="PANTHER" id="PTHR31315:SF1">
    <property type="entry name" value="PROTEIN SIP5"/>
    <property type="match status" value="1"/>
</dbReference>
<feature type="compositionally biased region" description="Low complexity" evidence="2">
    <location>
        <begin position="213"/>
        <end position="224"/>
    </location>
</feature>
<comment type="caution">
    <text evidence="4">The sequence shown here is derived from an EMBL/GenBank/DDBJ whole genome shotgun (WGS) entry which is preliminary data.</text>
</comment>
<feature type="compositionally biased region" description="Polar residues" evidence="2">
    <location>
        <begin position="409"/>
        <end position="420"/>
    </location>
</feature>
<organism evidence="4 5">
    <name type="scientific">Colletotrichum karsti</name>
    <dbReference type="NCBI Taxonomy" id="1095194"/>
    <lineage>
        <taxon>Eukaryota</taxon>
        <taxon>Fungi</taxon>
        <taxon>Dikarya</taxon>
        <taxon>Ascomycota</taxon>
        <taxon>Pezizomycotina</taxon>
        <taxon>Sordariomycetes</taxon>
        <taxon>Hypocreomycetidae</taxon>
        <taxon>Glomerellales</taxon>
        <taxon>Glomerellaceae</taxon>
        <taxon>Colletotrichum</taxon>
        <taxon>Colletotrichum boninense species complex</taxon>
    </lineage>
</organism>
<gene>
    <name evidence="4" type="ORF">CkaCkLH20_02234</name>
</gene>
<feature type="compositionally biased region" description="Low complexity" evidence="2">
    <location>
        <begin position="387"/>
        <end position="403"/>
    </location>
</feature>
<reference evidence="4" key="2">
    <citation type="submission" date="2020-11" db="EMBL/GenBank/DDBJ databases">
        <title>Whole genome sequencing of Colletotrichum sp.</title>
        <authorList>
            <person name="Li H."/>
        </authorList>
    </citation>
    <scope>NUCLEOTIDE SEQUENCE</scope>
    <source>
        <strain evidence="4">CkLH20</strain>
    </source>
</reference>
<protein>
    <recommendedName>
        <fullName evidence="3">C2H2-type domain-containing protein</fullName>
    </recommendedName>
</protein>
<evidence type="ECO:0000313" key="5">
    <source>
        <dbReference type="Proteomes" id="UP000781932"/>
    </source>
</evidence>
<feature type="compositionally biased region" description="Basic and acidic residues" evidence="2">
    <location>
        <begin position="849"/>
        <end position="868"/>
    </location>
</feature>
<feature type="region of interest" description="Disordered" evidence="2">
    <location>
        <begin position="168"/>
        <end position="262"/>
    </location>
</feature>
<feature type="compositionally biased region" description="Basic and acidic residues" evidence="2">
    <location>
        <begin position="549"/>
        <end position="580"/>
    </location>
</feature>
<dbReference type="InterPro" id="IPR039301">
    <property type="entry name" value="Sip5/DA2"/>
</dbReference>
<feature type="compositionally biased region" description="Polar residues" evidence="2">
    <location>
        <begin position="619"/>
        <end position="647"/>
    </location>
</feature>
<dbReference type="PANTHER" id="PTHR31315">
    <property type="entry name" value="PROTEIN SIP5"/>
    <property type="match status" value="1"/>
</dbReference>
<feature type="compositionally biased region" description="Basic and acidic residues" evidence="2">
    <location>
        <begin position="649"/>
        <end position="659"/>
    </location>
</feature>
<dbReference type="OrthoDB" id="21471at2759"/>
<feature type="compositionally biased region" description="Basic and acidic residues" evidence="2">
    <location>
        <begin position="67"/>
        <end position="103"/>
    </location>
</feature>
<dbReference type="GeneID" id="62158027"/>
<keyword evidence="5" id="KW-1185">Reference proteome</keyword>
<feature type="domain" description="C2H2-type" evidence="3">
    <location>
        <begin position="305"/>
        <end position="328"/>
    </location>
</feature>
<evidence type="ECO:0000313" key="4">
    <source>
        <dbReference type="EMBL" id="KAF9880280.1"/>
    </source>
</evidence>
<evidence type="ECO:0000256" key="2">
    <source>
        <dbReference type="SAM" id="MobiDB-lite"/>
    </source>
</evidence>
<dbReference type="AlphaFoldDB" id="A0A9P6ICU3"/>
<feature type="compositionally biased region" description="Basic and acidic residues" evidence="2">
    <location>
        <begin position="30"/>
        <end position="40"/>
    </location>
</feature>
<feature type="compositionally biased region" description="Polar residues" evidence="2">
    <location>
        <begin position="183"/>
        <end position="196"/>
    </location>
</feature>
<feature type="compositionally biased region" description="Basic and acidic residues" evidence="2">
    <location>
        <begin position="813"/>
        <end position="824"/>
    </location>
</feature>
<reference evidence="4" key="1">
    <citation type="submission" date="2020-03" db="EMBL/GenBank/DDBJ databases">
        <authorList>
            <person name="He L."/>
        </authorList>
    </citation>
    <scope>NUCLEOTIDE SEQUENCE</scope>
    <source>
        <strain evidence="4">CkLH20</strain>
    </source>
</reference>
<feature type="compositionally biased region" description="Low complexity" evidence="2">
    <location>
        <begin position="663"/>
        <end position="676"/>
    </location>
</feature>
<feature type="compositionally biased region" description="Basic and acidic residues" evidence="2">
    <location>
        <begin position="728"/>
        <end position="737"/>
    </location>
</feature>
<feature type="compositionally biased region" description="Polar residues" evidence="2">
    <location>
        <begin position="476"/>
        <end position="498"/>
    </location>
</feature>
<feature type="region of interest" description="Disordered" evidence="2">
    <location>
        <begin position="547"/>
        <end position="868"/>
    </location>
</feature>
<proteinExistence type="inferred from homology"/>
<feature type="compositionally biased region" description="Polar residues" evidence="2">
    <location>
        <begin position="247"/>
        <end position="257"/>
    </location>
</feature>
<dbReference type="GO" id="GO:0005737">
    <property type="term" value="C:cytoplasm"/>
    <property type="evidence" value="ECO:0007669"/>
    <property type="project" value="TreeGrafter"/>
</dbReference>
<feature type="compositionally biased region" description="Low complexity" evidence="2">
    <location>
        <begin position="693"/>
        <end position="705"/>
    </location>
</feature>
<dbReference type="InterPro" id="IPR013087">
    <property type="entry name" value="Znf_C2H2_type"/>
</dbReference>
<feature type="compositionally biased region" description="Low complexity" evidence="2">
    <location>
        <begin position="54"/>
        <end position="66"/>
    </location>
</feature>
<sequence length="868" mass="93915">MGNSNTKESRPSDPATDYRQTQAAYLNPSHSREGHSDRPSSRRQSRFSRADLNLLGLGAAGSSSVGGREDAPYERRETRQEREARRLERERVAREKERERSLKEEHVDGGYLVTLGTYTGPEDFSKPTVRQLQLERRLAPFWRGLNDYSESWTEYQLICAGRGLPIPAADEQPRPEFIPKANSPASPTESSQNLANLTVPMGPRSLSVGSDRSASAPGSGISSPTNQQQRSNSPFKPRAKAIAAALSGSSSRNNSAADVSPREIQLPNDPCVNGQPLEVFLYKDATECPICFLTYPPYLNRTRCCDQPICSECFVQIKRADPHYPEHHGEPNEQPSPEESPEMLISEPATCPYCQQTEFGVTYDAPPFRRGLTYAISGYPAQGTAMSSQSSLNSTLSPTSPTSGRRRAQSLSANAPNVVTTDRVRPDWSTKLAAQRAHQARRAAAATALHTAAFLMGNNEQQRGFAFTRPGRFSRRNTGNHTPSGPSNAQAESSPSRNTEGEGGGGQNGPEPGPRGSSGRGALNNRRNRMEELEDMMFMEAIRLSLAAEDERKRKQEKADRKEAKKKEKEERKAQKKQDRQSVYGPGQSSASGSSLSLGLGRRRGNSTTSNLRVEATVQGAQSTSATGSAETSPVAASSNPGPTSAPDTKGKAVERPHVETQSSESSFQSASSTPSLPIPAPSRGPSHLRQMSNASSISSSLADSHNGSYTNPAYLDPRASELSVGGKSEEGDRDNTEPLYNFRSLAEMVGVDIENGEANQTEEGAASDAQGAPSKKKADEDEPEAEQIEDAHVEQPVQTNAGTLKPPPTIPEEPRESLSRDEVSSGNEAATPEVMITPVTPAPDTGDSEFKRLGHDNVVERSSEITQ</sequence>
<accession>A0A9P6ICU3</accession>
<feature type="compositionally biased region" description="Polar residues" evidence="2">
    <location>
        <begin position="225"/>
        <end position="234"/>
    </location>
</feature>
<feature type="region of interest" description="Disordered" evidence="2">
    <location>
        <begin position="383"/>
        <end position="424"/>
    </location>
</feature>
<name>A0A9P6ICU3_9PEZI</name>
<dbReference type="PROSITE" id="PS00028">
    <property type="entry name" value="ZINC_FINGER_C2H2_1"/>
    <property type="match status" value="1"/>
</dbReference>
<evidence type="ECO:0000256" key="1">
    <source>
        <dbReference type="ARBA" id="ARBA00010402"/>
    </source>
</evidence>
<feature type="region of interest" description="Disordered" evidence="2">
    <location>
        <begin position="1"/>
        <end position="103"/>
    </location>
</feature>
<dbReference type="CDD" id="cd24139">
    <property type="entry name" value="SIP5-like"/>
    <property type="match status" value="1"/>
</dbReference>
<comment type="similarity">
    <text evidence="1">Belongs to the SIP5 family.</text>
</comment>